<dbReference type="Proteomes" id="UP000680656">
    <property type="component" value="Chromosome"/>
</dbReference>
<evidence type="ECO:0000256" key="3">
    <source>
        <dbReference type="ARBA" id="ARBA00022723"/>
    </source>
</evidence>
<dbReference type="InterPro" id="IPR036830">
    <property type="entry name" value="PP_kinase_middle_dom_sf"/>
</dbReference>
<dbReference type="InterPro" id="IPR003414">
    <property type="entry name" value="PP_kinase"/>
</dbReference>
<accession>A0A8E7B4L8</accession>
<evidence type="ECO:0000256" key="8">
    <source>
        <dbReference type="HAMAP-Rule" id="MF_00347"/>
    </source>
</evidence>
<evidence type="ECO:0000256" key="5">
    <source>
        <dbReference type="ARBA" id="ARBA00022777"/>
    </source>
</evidence>
<dbReference type="Gene3D" id="3.30.1840.10">
    <property type="entry name" value="Polyphosphate kinase middle domain"/>
    <property type="match status" value="1"/>
</dbReference>
<keyword evidence="1 8" id="KW-0597">Phosphoprotein</keyword>
<evidence type="ECO:0000313" key="15">
    <source>
        <dbReference type="Proteomes" id="UP000680656"/>
    </source>
</evidence>
<dbReference type="GO" id="GO:0008976">
    <property type="term" value="F:polyphosphate kinase activity"/>
    <property type="evidence" value="ECO:0007669"/>
    <property type="project" value="UniProtKB-UniRule"/>
</dbReference>
<dbReference type="Pfam" id="PF13089">
    <property type="entry name" value="PP_kinase_N"/>
    <property type="match status" value="1"/>
</dbReference>
<gene>
    <name evidence="14" type="primary">ppk1</name>
    <name evidence="8" type="synonym">ppk</name>
    <name evidence="14" type="ORF">KHC33_07600</name>
</gene>
<feature type="binding site" evidence="8">
    <location>
        <position position="423"/>
    </location>
    <ligand>
        <name>Mg(2+)</name>
        <dbReference type="ChEBI" id="CHEBI:18420"/>
    </ligand>
</feature>
<protein>
    <recommendedName>
        <fullName evidence="8 9">Polyphosphate kinase</fullName>
        <ecNumber evidence="8 9">2.7.4.1</ecNumber>
    </recommendedName>
    <alternativeName>
        <fullName evidence="8">ATP-polyphosphate phosphotransferase</fullName>
    </alternativeName>
    <alternativeName>
        <fullName evidence="8">Polyphosphoric acid kinase</fullName>
    </alternativeName>
</protein>
<dbReference type="NCBIfam" id="NF003917">
    <property type="entry name" value="PRK05443.1-1"/>
    <property type="match status" value="1"/>
</dbReference>
<dbReference type="NCBIfam" id="TIGR03705">
    <property type="entry name" value="poly_P_kin"/>
    <property type="match status" value="1"/>
</dbReference>
<feature type="binding site" evidence="8">
    <location>
        <position position="582"/>
    </location>
    <ligand>
        <name>ATP</name>
        <dbReference type="ChEBI" id="CHEBI:30616"/>
    </ligand>
</feature>
<comment type="PTM">
    <text evidence="8 9">An intermediate of this reaction is the autophosphorylated ppk in which a phosphate is covalently linked to a histidine residue through a N-P bond.</text>
</comment>
<feature type="binding site" evidence="8">
    <location>
        <position position="610"/>
    </location>
    <ligand>
        <name>ATP</name>
        <dbReference type="ChEBI" id="CHEBI:30616"/>
    </ligand>
</feature>
<evidence type="ECO:0000259" key="11">
    <source>
        <dbReference type="Pfam" id="PF13089"/>
    </source>
</evidence>
<dbReference type="NCBIfam" id="NF003918">
    <property type="entry name" value="PRK05443.1-2"/>
    <property type="match status" value="1"/>
</dbReference>
<evidence type="ECO:0000259" key="10">
    <source>
        <dbReference type="Pfam" id="PF02503"/>
    </source>
</evidence>
<evidence type="ECO:0000259" key="13">
    <source>
        <dbReference type="Pfam" id="PF17941"/>
    </source>
</evidence>
<dbReference type="GO" id="GO:0006799">
    <property type="term" value="P:polyphosphate biosynthetic process"/>
    <property type="evidence" value="ECO:0007669"/>
    <property type="project" value="UniProtKB-UniRule"/>
</dbReference>
<dbReference type="PANTHER" id="PTHR30218:SF0">
    <property type="entry name" value="POLYPHOSPHATE KINASE"/>
    <property type="match status" value="1"/>
</dbReference>
<dbReference type="InterPro" id="IPR036832">
    <property type="entry name" value="PPK_N_dom_sf"/>
</dbReference>
<dbReference type="KEGG" id="mrtj:KHC33_07600"/>
<dbReference type="NCBIfam" id="NF003921">
    <property type="entry name" value="PRK05443.2-2"/>
    <property type="match status" value="1"/>
</dbReference>
<evidence type="ECO:0000256" key="4">
    <source>
        <dbReference type="ARBA" id="ARBA00022741"/>
    </source>
</evidence>
<feature type="active site" description="Phosphohistidine intermediate" evidence="8">
    <location>
        <position position="453"/>
    </location>
</feature>
<evidence type="ECO:0000256" key="1">
    <source>
        <dbReference type="ARBA" id="ARBA00022553"/>
    </source>
</evidence>
<comment type="similarity">
    <text evidence="8 9">Belongs to the polyphosphate kinase 1 (PPK1) family.</text>
</comment>
<feature type="binding site" evidence="8">
    <location>
        <position position="393"/>
    </location>
    <ligand>
        <name>Mg(2+)</name>
        <dbReference type="ChEBI" id="CHEBI:18420"/>
    </ligand>
</feature>
<sequence length="726" mass="82875">MDQSEESLHSDTACSLLSDPSLYINRELSWIRFNSHVLDEAKDPSHPLLERIKFLAIFSNNLDEFFMVRVSGLHHQLAEGVIKLPPDGLTTMEQLERINKDLIPLLDEQTRVWIEEIVPELAKSGIIIYKRESLDEKQRKRLRKYFYRDIFPVLTPLAFDKSHPFPFISNLALNLAVILKRPGSSDELFARIKIPNKLFPRLIEIPVDPENNHLRENQEFIFLEDLIADNLDLLFPGMEIVAAYPFRVTRDADIEIEEDEADDLLSAVEQSISKRWIGTPVRIEIDNNMIPAIVDMMGAKLAKYPHMFYQVKGPMGMADLFCLLNLDRPDLKDYPFLPSVPEWLERDPDIFHAIKQRDIILFHPYESFQPVIEFLQKAAHDPDVLAIKMTLYRTGTNSPIVQALLDAREHGKAVSVLVELKARFDEENNIGWARALERAGAHVVFGIMGLKVHAKLCLVVRKEKTGIVRYVHMSSGNYNAGTAKIYTDIGIFTANEEISSDVSHLFNVLTGYSQYNSYNHLLVAPGGIKKGIISLIDQEIARQKTHGDGKLIFKLNALQDSGVIRALYRASQEGVTIHLQVRGICCLRPSLKGISENITVTTIVGRFLEHTRIYYFHNGGDPVILMGSSDLMPRNLKRRIEILFPILDTGIRDEIIHTILPNHLHDTIKTRILLPDGSYSRVCRDQNEPVQAQEWLIEHRGLWNKNHQNAEATNQKDILIPRVNNV</sequence>
<keyword evidence="15" id="KW-1185">Reference proteome</keyword>
<feature type="binding site" evidence="8">
    <location>
        <position position="486"/>
    </location>
    <ligand>
        <name>ATP</name>
        <dbReference type="ChEBI" id="CHEBI:30616"/>
    </ligand>
</feature>
<dbReference type="CDD" id="cd09165">
    <property type="entry name" value="PLDc_PaPPK1_C1_like"/>
    <property type="match status" value="1"/>
</dbReference>
<name>A0A8E7B4L8_9EURY</name>
<feature type="domain" description="Polyphosphate kinase N-terminal" evidence="11">
    <location>
        <begin position="23"/>
        <end position="128"/>
    </location>
</feature>
<evidence type="ECO:0000256" key="9">
    <source>
        <dbReference type="RuleBase" id="RU003800"/>
    </source>
</evidence>
<evidence type="ECO:0000259" key="12">
    <source>
        <dbReference type="Pfam" id="PF13090"/>
    </source>
</evidence>
<dbReference type="Gene3D" id="1.20.58.310">
    <property type="entry name" value="Polyphosphate kinase N-terminal domain"/>
    <property type="match status" value="1"/>
</dbReference>
<dbReference type="InterPro" id="IPR024953">
    <property type="entry name" value="PP_kinase_middle"/>
</dbReference>
<dbReference type="Gene3D" id="3.30.870.10">
    <property type="entry name" value="Endonuclease Chain A"/>
    <property type="match status" value="2"/>
</dbReference>
<comment type="function">
    <text evidence="8 9">Catalyzes the reversible transfer of the terminal phosphate of ATP to form a long-chain polyphosphate (polyP).</text>
</comment>
<dbReference type="GeneID" id="65097038"/>
<dbReference type="PANTHER" id="PTHR30218">
    <property type="entry name" value="POLYPHOSPHATE KINASE"/>
    <property type="match status" value="1"/>
</dbReference>
<dbReference type="GO" id="GO:0005524">
    <property type="term" value="F:ATP binding"/>
    <property type="evidence" value="ECO:0007669"/>
    <property type="project" value="UniProtKB-KW"/>
</dbReference>
<keyword evidence="7 8" id="KW-0460">Magnesium</keyword>
<dbReference type="RefSeq" id="WP_214421107.1">
    <property type="nucleotide sequence ID" value="NZ_CP075546.1"/>
</dbReference>
<evidence type="ECO:0000313" key="14">
    <source>
        <dbReference type="EMBL" id="QVV90336.1"/>
    </source>
</evidence>
<keyword evidence="5 8" id="KW-0418">Kinase</keyword>
<dbReference type="EC" id="2.7.4.1" evidence="8 9"/>
<evidence type="ECO:0000256" key="6">
    <source>
        <dbReference type="ARBA" id="ARBA00022840"/>
    </source>
</evidence>
<reference evidence="14 15" key="1">
    <citation type="submission" date="2021-05" db="EMBL/GenBank/DDBJ databases">
        <title>A novel Methanospirillum isolate from a pyrite-forming mixed culture.</title>
        <authorList>
            <person name="Bunk B."/>
            <person name="Sproer C."/>
            <person name="Spring S."/>
            <person name="Pester M."/>
        </authorList>
    </citation>
    <scope>NUCLEOTIDE SEQUENCE [LARGE SCALE GENOMIC DNA]</scope>
    <source>
        <strain evidence="14 15">J.3.6.1-F.2.7.3</strain>
    </source>
</reference>
<dbReference type="FunFam" id="3.30.870.10:FF:000001">
    <property type="entry name" value="Polyphosphate kinase"/>
    <property type="match status" value="1"/>
</dbReference>
<dbReference type="CDD" id="cd09168">
    <property type="entry name" value="PLDc_PaPPK1_C2_like"/>
    <property type="match status" value="1"/>
</dbReference>
<dbReference type="AlphaFoldDB" id="A0A8E7B4L8"/>
<comment type="catalytic activity">
    <reaction evidence="8 9">
        <text>[phosphate](n) + ATP = [phosphate](n+1) + ADP</text>
        <dbReference type="Rhea" id="RHEA:19573"/>
        <dbReference type="Rhea" id="RHEA-COMP:9859"/>
        <dbReference type="Rhea" id="RHEA-COMP:14280"/>
        <dbReference type="ChEBI" id="CHEBI:16838"/>
        <dbReference type="ChEBI" id="CHEBI:30616"/>
        <dbReference type="ChEBI" id="CHEBI:456216"/>
        <dbReference type="EC" id="2.7.4.1"/>
    </reaction>
</comment>
<evidence type="ECO:0000256" key="7">
    <source>
        <dbReference type="ARBA" id="ARBA00022842"/>
    </source>
</evidence>
<dbReference type="HAMAP" id="MF_00347">
    <property type="entry name" value="Polyphosphate_kinase"/>
    <property type="match status" value="1"/>
</dbReference>
<dbReference type="Pfam" id="PF17941">
    <property type="entry name" value="PP_kinase_C_1"/>
    <property type="match status" value="1"/>
</dbReference>
<feature type="domain" description="Polyphosphate kinase middle" evidence="10">
    <location>
        <begin position="137"/>
        <end position="322"/>
    </location>
</feature>
<feature type="domain" description="Polyphosphate kinase C-terminal" evidence="13">
    <location>
        <begin position="349"/>
        <end position="514"/>
    </location>
</feature>
<keyword evidence="2 8" id="KW-0808">Transferase</keyword>
<dbReference type="InterPro" id="IPR025198">
    <property type="entry name" value="PPK_N_dom"/>
</dbReference>
<comment type="cofactor">
    <cofactor evidence="8">
        <name>Mg(2+)</name>
        <dbReference type="ChEBI" id="CHEBI:18420"/>
    </cofactor>
</comment>
<dbReference type="Pfam" id="PF02503">
    <property type="entry name" value="PP_kinase"/>
    <property type="match status" value="1"/>
</dbReference>
<feature type="domain" description="Polyphosphate kinase C-terminal" evidence="12">
    <location>
        <begin position="521"/>
        <end position="693"/>
    </location>
</feature>
<keyword evidence="6 8" id="KW-0067">ATP-binding</keyword>
<feature type="binding site" evidence="8">
    <location>
        <position position="61"/>
    </location>
    <ligand>
        <name>ATP</name>
        <dbReference type="ChEBI" id="CHEBI:30616"/>
    </ligand>
</feature>
<dbReference type="InterPro" id="IPR041108">
    <property type="entry name" value="PP_kinase_C_1"/>
</dbReference>
<dbReference type="EMBL" id="CP075546">
    <property type="protein sequence ID" value="QVV90336.1"/>
    <property type="molecule type" value="Genomic_DNA"/>
</dbReference>
<dbReference type="Pfam" id="PF13090">
    <property type="entry name" value="PP_kinase_C"/>
    <property type="match status" value="1"/>
</dbReference>
<evidence type="ECO:0000256" key="2">
    <source>
        <dbReference type="ARBA" id="ARBA00022679"/>
    </source>
</evidence>
<dbReference type="GO" id="GO:0046872">
    <property type="term" value="F:metal ion binding"/>
    <property type="evidence" value="ECO:0007669"/>
    <property type="project" value="UniProtKB-KW"/>
</dbReference>
<keyword evidence="3 8" id="KW-0479">Metal-binding</keyword>
<proteinExistence type="inferred from homology"/>
<dbReference type="GO" id="GO:0009358">
    <property type="term" value="C:polyphosphate kinase complex"/>
    <property type="evidence" value="ECO:0007669"/>
    <property type="project" value="InterPro"/>
</dbReference>
<dbReference type="SUPFAM" id="SSF56024">
    <property type="entry name" value="Phospholipase D/nuclease"/>
    <property type="match status" value="2"/>
</dbReference>
<dbReference type="InterPro" id="IPR025200">
    <property type="entry name" value="PPK_C_dom2"/>
</dbReference>
<dbReference type="PIRSF" id="PIRSF015589">
    <property type="entry name" value="PP_kinase"/>
    <property type="match status" value="1"/>
</dbReference>
<dbReference type="SUPFAM" id="SSF143724">
    <property type="entry name" value="PHP14-like"/>
    <property type="match status" value="1"/>
</dbReference>
<dbReference type="SUPFAM" id="SSF140356">
    <property type="entry name" value="PPK N-terminal domain-like"/>
    <property type="match status" value="1"/>
</dbReference>
<organism evidence="14 15">
    <name type="scientific">Methanospirillum purgamenti</name>
    <dbReference type="NCBI Taxonomy" id="2834276"/>
    <lineage>
        <taxon>Archaea</taxon>
        <taxon>Methanobacteriati</taxon>
        <taxon>Methanobacteriota</taxon>
        <taxon>Stenosarchaea group</taxon>
        <taxon>Methanomicrobia</taxon>
        <taxon>Methanomicrobiales</taxon>
        <taxon>Methanospirillaceae</taxon>
        <taxon>Methanospirillum</taxon>
    </lineage>
</organism>
<keyword evidence="4 8" id="KW-0547">Nucleotide-binding</keyword>